<sequence length="292" mass="30433">MFGRSLLLTVLAAGLLGSGTAAASPATLPVPYELPDTVGLELENPGGSAPGSNDPNCRPTADKPNPVVLVHNTSGNRQVAWQTFSPLLANAGYCVFAPTFGTFPGPWPVSALGGMAPLEPSTHQLSAFVDEVLAQTGAEKVDIVGHSQGTLVAAKWIGDGGADKVDRLVSLAPLWDGTTIVTSDGVMRDFEYATCPACADMLPGSQFLEDLAATGRFVEPVEYTNILTTHDDVVQPYTSGLGEDPNVTDIVLQDVCASAKTTHLEMLADRLTAELVLSTLDETVPAPTGCVD</sequence>
<dbReference type="AlphaFoldDB" id="A0A0V9UQS6"/>
<name>A0A0V9UQS6_9NOCA</name>
<dbReference type="InterPro" id="IPR002918">
    <property type="entry name" value="Lipase_EstA/Esterase_EstB"/>
</dbReference>
<comment type="caution">
    <text evidence="3">The sequence shown here is derived from an EMBL/GenBank/DDBJ whole genome shotgun (WGS) entry which is preliminary data.</text>
</comment>
<reference evidence="4" key="1">
    <citation type="submission" date="2015-01" db="EMBL/GenBank/DDBJ databases">
        <title>Draft genome sequence of Rhodococcus pyridinivorans strain KG-16, a hydrocarbon-degrading bacterium.</title>
        <authorList>
            <person name="Aggarwal R.K."/>
            <person name="Dawar C."/>
        </authorList>
    </citation>
    <scope>NUCLEOTIDE SEQUENCE [LARGE SCALE GENOMIC DNA]</scope>
    <source>
        <strain evidence="4">KG-16</strain>
    </source>
</reference>
<dbReference type="RefSeq" id="WP_060650457.1">
    <property type="nucleotide sequence ID" value="NZ_AZXY01000001.1"/>
</dbReference>
<dbReference type="Pfam" id="PF01674">
    <property type="entry name" value="Lipase_2"/>
    <property type="match status" value="1"/>
</dbReference>
<dbReference type="InterPro" id="IPR029058">
    <property type="entry name" value="AB_hydrolase_fold"/>
</dbReference>
<evidence type="ECO:0000256" key="1">
    <source>
        <dbReference type="SAM" id="MobiDB-lite"/>
    </source>
</evidence>
<dbReference type="PANTHER" id="PTHR32015:SF1">
    <property type="entry name" value="LIPASE"/>
    <property type="match status" value="1"/>
</dbReference>
<dbReference type="GO" id="GO:0016042">
    <property type="term" value="P:lipid catabolic process"/>
    <property type="evidence" value="ECO:0007669"/>
    <property type="project" value="InterPro"/>
</dbReference>
<organism evidence="3 4">
    <name type="scientific">Rhodococcus pyridinivorans KG-16</name>
    <dbReference type="NCBI Taxonomy" id="1441730"/>
    <lineage>
        <taxon>Bacteria</taxon>
        <taxon>Bacillati</taxon>
        <taxon>Actinomycetota</taxon>
        <taxon>Actinomycetes</taxon>
        <taxon>Mycobacteriales</taxon>
        <taxon>Nocardiaceae</taxon>
        <taxon>Rhodococcus</taxon>
    </lineage>
</organism>
<evidence type="ECO:0000313" key="3">
    <source>
        <dbReference type="EMBL" id="KSZ60341.1"/>
    </source>
</evidence>
<evidence type="ECO:0000256" key="2">
    <source>
        <dbReference type="SAM" id="SignalP"/>
    </source>
</evidence>
<dbReference type="PANTHER" id="PTHR32015">
    <property type="entry name" value="FASTING INDUCED LIPASE"/>
    <property type="match status" value="1"/>
</dbReference>
<protein>
    <submittedName>
        <fullName evidence="3">Lipase</fullName>
    </submittedName>
</protein>
<keyword evidence="2" id="KW-0732">Signal</keyword>
<dbReference type="EMBL" id="AZXY01000001">
    <property type="protein sequence ID" value="KSZ60341.1"/>
    <property type="molecule type" value="Genomic_DNA"/>
</dbReference>
<accession>A0A0V9UQS6</accession>
<dbReference type="GO" id="GO:0016298">
    <property type="term" value="F:lipase activity"/>
    <property type="evidence" value="ECO:0007669"/>
    <property type="project" value="TreeGrafter"/>
</dbReference>
<proteinExistence type="predicted"/>
<dbReference type="Proteomes" id="UP000053060">
    <property type="component" value="Unassembled WGS sequence"/>
</dbReference>
<gene>
    <name evidence="3" type="ORF">Z045_02490</name>
</gene>
<evidence type="ECO:0000313" key="4">
    <source>
        <dbReference type="Proteomes" id="UP000053060"/>
    </source>
</evidence>
<dbReference type="Gene3D" id="3.40.50.1820">
    <property type="entry name" value="alpha/beta hydrolase"/>
    <property type="match status" value="1"/>
</dbReference>
<dbReference type="SUPFAM" id="SSF53474">
    <property type="entry name" value="alpha/beta-Hydrolases"/>
    <property type="match status" value="1"/>
</dbReference>
<feature type="region of interest" description="Disordered" evidence="1">
    <location>
        <begin position="37"/>
        <end position="64"/>
    </location>
</feature>
<feature type="signal peptide" evidence="2">
    <location>
        <begin position="1"/>
        <end position="23"/>
    </location>
</feature>
<reference evidence="3 4" key="2">
    <citation type="journal article" date="2016" name="Genome Announc.">
        <title>Draft Genome Sequence of a Versatile Hydrocarbon-Degrading Bacterium, Rhodococcus pyridinivorans Strain KG-16, Collected from Oil Fields in India.</title>
        <authorList>
            <person name="Aggarwal R.K."/>
            <person name="Dawar C."/>
            <person name="Phanindranath R."/>
            <person name="Mutnuri L."/>
            <person name="Dayal A.M."/>
        </authorList>
    </citation>
    <scope>NUCLEOTIDE SEQUENCE [LARGE SCALE GENOMIC DNA]</scope>
    <source>
        <strain evidence="3 4">KG-16</strain>
    </source>
</reference>
<dbReference type="PATRIC" id="fig|1441730.3.peg.528"/>
<feature type="chain" id="PRO_5006898572" evidence="2">
    <location>
        <begin position="24"/>
        <end position="292"/>
    </location>
</feature>